<evidence type="ECO:0000256" key="2">
    <source>
        <dbReference type="SAM" id="SignalP"/>
    </source>
</evidence>
<evidence type="ECO:0000313" key="4">
    <source>
        <dbReference type="Proteomes" id="UP001306950"/>
    </source>
</evidence>
<keyword evidence="4" id="KW-1185">Reference proteome</keyword>
<protein>
    <submittedName>
        <fullName evidence="3">Uncharacterized protein</fullName>
    </submittedName>
</protein>
<comment type="caution">
    <text evidence="3">The sequence shown here is derived from an EMBL/GenBank/DDBJ whole genome shotgun (WGS) entry which is preliminary data.</text>
</comment>
<proteinExistence type="predicted"/>
<feature type="signal peptide" evidence="2">
    <location>
        <begin position="1"/>
        <end position="21"/>
    </location>
</feature>
<dbReference type="Proteomes" id="UP001306950">
    <property type="component" value="Unassembled WGS sequence"/>
</dbReference>
<feature type="region of interest" description="Disordered" evidence="1">
    <location>
        <begin position="23"/>
        <end position="69"/>
    </location>
</feature>
<dbReference type="RefSeq" id="WP_331848772.1">
    <property type="nucleotide sequence ID" value="NZ_JAZHPZ010000016.1"/>
</dbReference>
<sequence>MKKSLIIIGLLLASLSLNGCANPSPGENEKPDADKAGVTDVRENAENASNTGNTQDKGDTDNTQNMDNSDQSDAVVYENTEYGFRFELPDSWEGYKVISEKWEGTPFEENQDSNAEEGPKISLRHPDWTEEQPMQDIPILILTIPQWDALQAESFHIGAAPIGPKELGRNDKYVFALPARYNFAFPKGYEEVEDILSKNPLTPINVGK</sequence>
<name>A0ABU7VZ09_9BACL</name>
<dbReference type="EMBL" id="JAZHPZ010000016">
    <property type="protein sequence ID" value="MEF2968593.1"/>
    <property type="molecule type" value="Genomic_DNA"/>
</dbReference>
<evidence type="ECO:0000256" key="1">
    <source>
        <dbReference type="SAM" id="MobiDB-lite"/>
    </source>
</evidence>
<gene>
    <name evidence="3" type="ORF">V3851_22485</name>
</gene>
<accession>A0ABU7VZ09</accession>
<reference evidence="3 4" key="1">
    <citation type="submission" date="2024-02" db="EMBL/GenBank/DDBJ databases">
        <title>A nitrogen-fixing paenibacillus bacterium.</title>
        <authorList>
            <person name="Zhang W.L."/>
            <person name="Chen S.F."/>
        </authorList>
    </citation>
    <scope>NUCLEOTIDE SEQUENCE [LARGE SCALE GENOMIC DNA]</scope>
    <source>
        <strain evidence="3 4">M1</strain>
    </source>
</reference>
<evidence type="ECO:0000313" key="3">
    <source>
        <dbReference type="EMBL" id="MEF2968593.1"/>
    </source>
</evidence>
<keyword evidence="2" id="KW-0732">Signal</keyword>
<organism evidence="3 4">
    <name type="scientific">Paenibacillus haidiansis</name>
    <dbReference type="NCBI Taxonomy" id="1574488"/>
    <lineage>
        <taxon>Bacteria</taxon>
        <taxon>Bacillati</taxon>
        <taxon>Bacillota</taxon>
        <taxon>Bacilli</taxon>
        <taxon>Bacillales</taxon>
        <taxon>Paenibacillaceae</taxon>
        <taxon>Paenibacillus</taxon>
    </lineage>
</organism>
<feature type="compositionally biased region" description="Basic and acidic residues" evidence="1">
    <location>
        <begin position="27"/>
        <end position="45"/>
    </location>
</feature>
<feature type="chain" id="PRO_5047299397" evidence="2">
    <location>
        <begin position="22"/>
        <end position="208"/>
    </location>
</feature>
<feature type="compositionally biased region" description="Polar residues" evidence="1">
    <location>
        <begin position="46"/>
        <end position="69"/>
    </location>
</feature>